<protein>
    <submittedName>
        <fullName evidence="1">Uncharacterized protein</fullName>
    </submittedName>
</protein>
<dbReference type="Proteomes" id="UP000297014">
    <property type="component" value="Unassembled WGS sequence"/>
</dbReference>
<name>A0A4V3X866_ALKAL</name>
<dbReference type="RefSeq" id="WP_235836307.1">
    <property type="nucleotide sequence ID" value="NZ_JALP01000259.1"/>
</dbReference>
<accession>A0A4V3X866</accession>
<organism evidence="1 2">
    <name type="scientific">Alkalihalobacillus alcalophilus ATCC 27647 = CGMCC 1.3604</name>
    <dbReference type="NCBI Taxonomy" id="1218173"/>
    <lineage>
        <taxon>Bacteria</taxon>
        <taxon>Bacillati</taxon>
        <taxon>Bacillota</taxon>
        <taxon>Bacilli</taxon>
        <taxon>Bacillales</taxon>
        <taxon>Bacillaceae</taxon>
        <taxon>Alkalihalobacillus</taxon>
    </lineage>
</organism>
<proteinExistence type="predicted"/>
<evidence type="ECO:0000313" key="1">
    <source>
        <dbReference type="EMBL" id="THG89122.1"/>
    </source>
</evidence>
<sequence length="52" mass="6058">MLLFIILVILTALVMGWIRTIKINSEKQVEQNERIIANLKGIKDKLTESQYK</sequence>
<evidence type="ECO:0000313" key="2">
    <source>
        <dbReference type="Proteomes" id="UP000297014"/>
    </source>
</evidence>
<gene>
    <name evidence="1" type="ORF">AJ85_19325</name>
</gene>
<comment type="caution">
    <text evidence="1">The sequence shown here is derived from an EMBL/GenBank/DDBJ whole genome shotgun (WGS) entry which is preliminary data.</text>
</comment>
<reference evidence="1 2" key="1">
    <citation type="submission" date="2014-01" db="EMBL/GenBank/DDBJ databases">
        <title>Draft genome sequencing of Bacillus alcalophilus CGMCC 1.3604.</title>
        <authorList>
            <person name="Yang J."/>
            <person name="Diao L."/>
            <person name="Yang S."/>
        </authorList>
    </citation>
    <scope>NUCLEOTIDE SEQUENCE [LARGE SCALE GENOMIC DNA]</scope>
    <source>
        <strain evidence="1 2">CGMCC 1.3604</strain>
    </source>
</reference>
<dbReference type="AlphaFoldDB" id="A0A4V3X866"/>
<dbReference type="EMBL" id="JALP01000259">
    <property type="protein sequence ID" value="THG89122.1"/>
    <property type="molecule type" value="Genomic_DNA"/>
</dbReference>